<dbReference type="EC" id="2.7.13.3" evidence="2"/>
<dbReference type="PROSITE" id="PS50112">
    <property type="entry name" value="PAS"/>
    <property type="match status" value="1"/>
</dbReference>
<evidence type="ECO:0000256" key="1">
    <source>
        <dbReference type="ARBA" id="ARBA00000085"/>
    </source>
</evidence>
<dbReference type="Pfam" id="PF08447">
    <property type="entry name" value="PAS_3"/>
    <property type="match status" value="2"/>
</dbReference>
<keyword evidence="3" id="KW-0597">Phosphoprotein</keyword>
<dbReference type="Pfam" id="PF02518">
    <property type="entry name" value="HATPase_c"/>
    <property type="match status" value="1"/>
</dbReference>
<dbReference type="InterPro" id="IPR004358">
    <property type="entry name" value="Sig_transdc_His_kin-like_C"/>
</dbReference>
<dbReference type="PANTHER" id="PTHR43304:SF1">
    <property type="entry name" value="PAC DOMAIN-CONTAINING PROTEIN"/>
    <property type="match status" value="1"/>
</dbReference>
<dbReference type="InterPro" id="IPR035965">
    <property type="entry name" value="PAS-like_dom_sf"/>
</dbReference>
<evidence type="ECO:0000259" key="8">
    <source>
        <dbReference type="PROSITE" id="PS50113"/>
    </source>
</evidence>
<comment type="caution">
    <text evidence="9">The sequence shown here is derived from an EMBL/GenBank/DDBJ whole genome shotgun (WGS) entry which is preliminary data.</text>
</comment>
<dbReference type="SMART" id="SM00091">
    <property type="entry name" value="PAS"/>
    <property type="match status" value="1"/>
</dbReference>
<dbReference type="InterPro" id="IPR000014">
    <property type="entry name" value="PAS"/>
</dbReference>
<dbReference type="CDD" id="cd00130">
    <property type="entry name" value="PAS"/>
    <property type="match status" value="1"/>
</dbReference>
<gene>
    <name evidence="9" type="ORF">NBRC110019_01900</name>
</gene>
<reference evidence="9" key="1">
    <citation type="submission" date="2022-07" db="EMBL/GenBank/DDBJ databases">
        <title>Taxonomy of Novel Oxalotrophic and Methylotrophic Bacteria.</title>
        <authorList>
            <person name="Sahin N."/>
            <person name="Tani A."/>
        </authorList>
    </citation>
    <scope>NUCLEOTIDE SEQUENCE</scope>
    <source>
        <strain evidence="9">AM327</strain>
    </source>
</reference>
<keyword evidence="5" id="KW-0418">Kinase</keyword>
<accession>A0A9W6B2I6</accession>
<dbReference type="Pfam" id="PF13426">
    <property type="entry name" value="PAS_9"/>
    <property type="match status" value="1"/>
</dbReference>
<dbReference type="SUPFAM" id="SSF55874">
    <property type="entry name" value="ATPase domain of HSP90 chaperone/DNA topoisomerase II/histidine kinase"/>
    <property type="match status" value="1"/>
</dbReference>
<dbReference type="PROSITE" id="PS50113">
    <property type="entry name" value="PAC"/>
    <property type="match status" value="1"/>
</dbReference>
<feature type="domain" description="Histidine kinase" evidence="6">
    <location>
        <begin position="408"/>
        <end position="619"/>
    </location>
</feature>
<evidence type="ECO:0000259" key="6">
    <source>
        <dbReference type="PROSITE" id="PS50109"/>
    </source>
</evidence>
<name>A0A9W6B2I6_9FLAO</name>
<keyword evidence="4" id="KW-0808">Transferase</keyword>
<evidence type="ECO:0000256" key="4">
    <source>
        <dbReference type="ARBA" id="ARBA00022679"/>
    </source>
</evidence>
<dbReference type="PRINTS" id="PR00344">
    <property type="entry name" value="BCTRLSENSOR"/>
</dbReference>
<dbReference type="InterPro" id="IPR013655">
    <property type="entry name" value="PAS_fold_3"/>
</dbReference>
<dbReference type="InterPro" id="IPR003594">
    <property type="entry name" value="HATPase_dom"/>
</dbReference>
<sequence length="619" mass="71804">MNYLQLELKELLKTNSDVQKYLDNPNSKGYWVWNLENPDDQWYNDDFWHTLDISIPPEDKTSSFWKEVMIDEDVAYCFENLKNHLKNPEKEFEQLVRYTNNQEEIIWMKCLGKTLCNKEGIPTRMVGITLRKNRVQSLQDYNNLLEHSNEAATIGHWEIFIDSKKAYWSKITKKIYEVPDNYEVSLEEALKLFNDSASLELVQESLEKATSYDIETKITTYNNTEKWVRAIGIPVMQNGKCIEIYGLLQDINEDVKKREELSLKEELFRNTFEGASIGMALVSLEGKWLRVNQSLCDMLGYSKNEFYTLNFQNITHPADLDIDLKKVNNLIKGNGNNYQLEKRYFHKNGDIVYALLAVSIIRDKDNIPLHFVSQITDLSVQKHAYKRIESLLEITQNQNKRLLNFAHIVSHNLRSHSGNLSMLLDLMKIEMPSQTKNDFFTMINQAVDNLGETIKHLNEVILLHTKQRDDIKKLNLKKFIDNALTSLKGQIIEHNVTIENEVKEDTYINYVPAYMDSILINLISNAIKYKEPSREPFIKIKVTKTDTHIILLVSDNGIGINLTSNKSKLFGMYKTFHPHPEAKGIGLFITKNQVEAMEGKIDVESTLGIGSTFKVYFKK</sequence>
<dbReference type="NCBIfam" id="TIGR00229">
    <property type="entry name" value="sensory_box"/>
    <property type="match status" value="1"/>
</dbReference>
<organism evidence="9 10">
    <name type="scientific">Neptunitalea chrysea</name>
    <dbReference type="NCBI Taxonomy" id="1647581"/>
    <lineage>
        <taxon>Bacteria</taxon>
        <taxon>Pseudomonadati</taxon>
        <taxon>Bacteroidota</taxon>
        <taxon>Flavobacteriia</taxon>
        <taxon>Flavobacteriales</taxon>
        <taxon>Flavobacteriaceae</taxon>
        <taxon>Neptunitalea</taxon>
    </lineage>
</organism>
<dbReference type="Proteomes" id="UP001143545">
    <property type="component" value="Unassembled WGS sequence"/>
</dbReference>
<evidence type="ECO:0000259" key="7">
    <source>
        <dbReference type="PROSITE" id="PS50112"/>
    </source>
</evidence>
<dbReference type="Gene3D" id="3.30.565.10">
    <property type="entry name" value="Histidine kinase-like ATPase, C-terminal domain"/>
    <property type="match status" value="1"/>
</dbReference>
<evidence type="ECO:0000313" key="9">
    <source>
        <dbReference type="EMBL" id="GLB51151.1"/>
    </source>
</evidence>
<dbReference type="InterPro" id="IPR052162">
    <property type="entry name" value="Sensor_kinase/Photoreceptor"/>
</dbReference>
<dbReference type="SMART" id="SM00387">
    <property type="entry name" value="HATPase_c"/>
    <property type="match status" value="1"/>
</dbReference>
<dbReference type="SMART" id="SM00086">
    <property type="entry name" value="PAC"/>
    <property type="match status" value="2"/>
</dbReference>
<dbReference type="InterPro" id="IPR005467">
    <property type="entry name" value="His_kinase_dom"/>
</dbReference>
<dbReference type="Gene3D" id="3.30.450.20">
    <property type="entry name" value="PAS domain"/>
    <property type="match status" value="3"/>
</dbReference>
<feature type="domain" description="PAS" evidence="7">
    <location>
        <begin position="264"/>
        <end position="334"/>
    </location>
</feature>
<dbReference type="SUPFAM" id="SSF55785">
    <property type="entry name" value="PYP-like sensor domain (PAS domain)"/>
    <property type="match status" value="3"/>
</dbReference>
<dbReference type="PANTHER" id="PTHR43304">
    <property type="entry name" value="PHYTOCHROME-LIKE PROTEIN CPH1"/>
    <property type="match status" value="1"/>
</dbReference>
<dbReference type="InterPro" id="IPR036890">
    <property type="entry name" value="HATPase_C_sf"/>
</dbReference>
<protein>
    <recommendedName>
        <fullName evidence="2">histidine kinase</fullName>
        <ecNumber evidence="2">2.7.13.3</ecNumber>
    </recommendedName>
</protein>
<evidence type="ECO:0000313" key="10">
    <source>
        <dbReference type="Proteomes" id="UP001143545"/>
    </source>
</evidence>
<comment type="catalytic activity">
    <reaction evidence="1">
        <text>ATP + protein L-histidine = ADP + protein N-phospho-L-histidine.</text>
        <dbReference type="EC" id="2.7.13.3"/>
    </reaction>
</comment>
<evidence type="ECO:0000256" key="5">
    <source>
        <dbReference type="ARBA" id="ARBA00022777"/>
    </source>
</evidence>
<dbReference type="EMBL" id="BRVP01000001">
    <property type="protein sequence ID" value="GLB51151.1"/>
    <property type="molecule type" value="Genomic_DNA"/>
</dbReference>
<evidence type="ECO:0000256" key="3">
    <source>
        <dbReference type="ARBA" id="ARBA00022553"/>
    </source>
</evidence>
<dbReference type="InterPro" id="IPR001610">
    <property type="entry name" value="PAC"/>
</dbReference>
<dbReference type="InterPro" id="IPR000700">
    <property type="entry name" value="PAS-assoc_C"/>
</dbReference>
<proteinExistence type="predicted"/>
<dbReference type="RefSeq" id="WP_281751401.1">
    <property type="nucleotide sequence ID" value="NZ_BRVP01000001.1"/>
</dbReference>
<dbReference type="PROSITE" id="PS50109">
    <property type="entry name" value="HIS_KIN"/>
    <property type="match status" value="1"/>
</dbReference>
<evidence type="ECO:0000256" key="2">
    <source>
        <dbReference type="ARBA" id="ARBA00012438"/>
    </source>
</evidence>
<feature type="domain" description="PAC" evidence="8">
    <location>
        <begin position="338"/>
        <end position="390"/>
    </location>
</feature>
<dbReference type="AlphaFoldDB" id="A0A9W6B2I6"/>
<keyword evidence="10" id="KW-1185">Reference proteome</keyword>
<dbReference type="GO" id="GO:0004673">
    <property type="term" value="F:protein histidine kinase activity"/>
    <property type="evidence" value="ECO:0007669"/>
    <property type="project" value="UniProtKB-EC"/>
</dbReference>
<dbReference type="CDD" id="cd00075">
    <property type="entry name" value="HATPase"/>
    <property type="match status" value="1"/>
</dbReference>